<feature type="transmembrane region" description="Helical" evidence="2">
    <location>
        <begin position="40"/>
        <end position="63"/>
    </location>
</feature>
<keyword evidence="2" id="KW-0812">Transmembrane</keyword>
<dbReference type="Proteomes" id="UP000193224">
    <property type="component" value="Unassembled WGS sequence"/>
</dbReference>
<dbReference type="AlphaFoldDB" id="A0A1X7BRQ7"/>
<reference evidence="3 4" key="1">
    <citation type="submission" date="2017-03" db="EMBL/GenBank/DDBJ databases">
        <authorList>
            <person name="Afonso C.L."/>
            <person name="Miller P.J."/>
            <person name="Scott M.A."/>
            <person name="Spackman E."/>
            <person name="Goraichik I."/>
            <person name="Dimitrov K.M."/>
            <person name="Suarez D.L."/>
            <person name="Swayne D.E."/>
        </authorList>
    </citation>
    <scope>NUCLEOTIDE SEQUENCE [LARGE SCALE GENOMIC DNA]</scope>
    <source>
        <strain evidence="3 4">CECT 7745</strain>
    </source>
</reference>
<keyword evidence="2" id="KW-1133">Transmembrane helix</keyword>
<name>A0A1X7BRQ7_9RHOB</name>
<evidence type="ECO:0000313" key="3">
    <source>
        <dbReference type="EMBL" id="SMC12277.1"/>
    </source>
</evidence>
<protein>
    <submittedName>
        <fullName evidence="3">Uncharacterized protein</fullName>
    </submittedName>
</protein>
<dbReference type="RefSeq" id="WP_085800221.1">
    <property type="nucleotide sequence ID" value="NZ_FWXB01000006.1"/>
</dbReference>
<sequence length="222" mass="24584">MTEKDAELAELEVEHKRLELEKLRAEISEASLAWWKRPGYLGGLTPIILALVGVGTAWITGFFDTQRQELASEILSLEQEKTVLAQEIEQAQLAIDLGYLQARLAAEDTDYALGHFDAFSEDFTGAVNTFLDHQDDLPAELYGALNELLDASAGRFNIIKITEASIDELLERLDKIAASPWAKELTTDPFLASLGLLTSPDGKIFDVTKARFLTDEEAAEVR</sequence>
<proteinExistence type="predicted"/>
<accession>A0A1X7BRQ7</accession>
<feature type="coiled-coil region" evidence="1">
    <location>
        <begin position="1"/>
        <end position="33"/>
    </location>
</feature>
<evidence type="ECO:0000313" key="4">
    <source>
        <dbReference type="Proteomes" id="UP000193224"/>
    </source>
</evidence>
<keyword evidence="4" id="KW-1185">Reference proteome</keyword>
<evidence type="ECO:0000256" key="2">
    <source>
        <dbReference type="SAM" id="Phobius"/>
    </source>
</evidence>
<organism evidence="3 4">
    <name type="scientific">Roseovarius aestuarii</name>
    <dbReference type="NCBI Taxonomy" id="475083"/>
    <lineage>
        <taxon>Bacteria</taxon>
        <taxon>Pseudomonadati</taxon>
        <taxon>Pseudomonadota</taxon>
        <taxon>Alphaproteobacteria</taxon>
        <taxon>Rhodobacterales</taxon>
        <taxon>Roseobacteraceae</taxon>
        <taxon>Roseovarius</taxon>
    </lineage>
</organism>
<dbReference type="OrthoDB" id="7859337at2"/>
<dbReference type="EMBL" id="FWXB01000006">
    <property type="protein sequence ID" value="SMC12277.1"/>
    <property type="molecule type" value="Genomic_DNA"/>
</dbReference>
<keyword evidence="1" id="KW-0175">Coiled coil</keyword>
<feature type="coiled-coil region" evidence="1">
    <location>
        <begin position="67"/>
        <end position="94"/>
    </location>
</feature>
<keyword evidence="2" id="KW-0472">Membrane</keyword>
<evidence type="ECO:0000256" key="1">
    <source>
        <dbReference type="SAM" id="Coils"/>
    </source>
</evidence>
<gene>
    <name evidence="3" type="ORF">ROA7745_02101</name>
</gene>